<comment type="subcellular location">
    <subcellularLocation>
        <location evidence="1">Cell membrane</location>
        <topology evidence="1">Multi-pass membrane protein</topology>
    </subcellularLocation>
</comment>
<feature type="transmembrane region" description="Helical" evidence="6">
    <location>
        <begin position="140"/>
        <end position="160"/>
    </location>
</feature>
<name>A0ABV6RK30_9GAMM</name>
<dbReference type="Pfam" id="PF09335">
    <property type="entry name" value="VTT_dom"/>
    <property type="match status" value="1"/>
</dbReference>
<comment type="caution">
    <text evidence="8">The sequence shown here is derived from an EMBL/GenBank/DDBJ whole genome shotgun (WGS) entry which is preliminary data.</text>
</comment>
<evidence type="ECO:0000256" key="4">
    <source>
        <dbReference type="ARBA" id="ARBA00022989"/>
    </source>
</evidence>
<accession>A0ABV6RK30</accession>
<evidence type="ECO:0000259" key="7">
    <source>
        <dbReference type="Pfam" id="PF09335"/>
    </source>
</evidence>
<gene>
    <name evidence="8" type="ORF">ACFFGH_05690</name>
</gene>
<evidence type="ECO:0000256" key="1">
    <source>
        <dbReference type="ARBA" id="ARBA00004651"/>
    </source>
</evidence>
<keyword evidence="3 6" id="KW-0812">Transmembrane</keyword>
<dbReference type="Proteomes" id="UP001589896">
    <property type="component" value="Unassembled WGS sequence"/>
</dbReference>
<proteinExistence type="predicted"/>
<evidence type="ECO:0000313" key="8">
    <source>
        <dbReference type="EMBL" id="MFC0677344.1"/>
    </source>
</evidence>
<dbReference type="RefSeq" id="WP_386665694.1">
    <property type="nucleotide sequence ID" value="NZ_JBHLTG010000001.1"/>
</dbReference>
<dbReference type="PANTHER" id="PTHR42709">
    <property type="entry name" value="ALKALINE PHOSPHATASE LIKE PROTEIN"/>
    <property type="match status" value="1"/>
</dbReference>
<evidence type="ECO:0000256" key="3">
    <source>
        <dbReference type="ARBA" id="ARBA00022692"/>
    </source>
</evidence>
<feature type="domain" description="VTT" evidence="7">
    <location>
        <begin position="30"/>
        <end position="160"/>
    </location>
</feature>
<sequence>MGGWITGTLSSMGYIGVVWLTFLENVFPPIPSELIMPLAGYLVAQGRMTMIGAVLAGTAGSILGALLLYYVGRWYGEDRLKRFADRHGRWLTLSSRDIDRASKWFAERGTWAVFVCRLIPGLRSLISIPAGIHCMGLGKFLAATALGTLLWTGLLVYLGNLLGENFERVGQYIDPVTKVVLGGMLLVYLWRVIRGTGHLD</sequence>
<protein>
    <submittedName>
        <fullName evidence="8">DedA family protein</fullName>
    </submittedName>
</protein>
<reference evidence="8 9" key="1">
    <citation type="submission" date="2024-09" db="EMBL/GenBank/DDBJ databases">
        <authorList>
            <person name="Sun Q."/>
            <person name="Mori K."/>
        </authorList>
    </citation>
    <scope>NUCLEOTIDE SEQUENCE [LARGE SCALE GENOMIC DNA]</scope>
    <source>
        <strain evidence="8 9">KCTC 23076</strain>
    </source>
</reference>
<dbReference type="InterPro" id="IPR032816">
    <property type="entry name" value="VTT_dom"/>
</dbReference>
<keyword evidence="2" id="KW-1003">Cell membrane</keyword>
<feature type="transmembrane region" description="Helical" evidence="6">
    <location>
        <begin position="172"/>
        <end position="190"/>
    </location>
</feature>
<dbReference type="EMBL" id="JBHLTG010000001">
    <property type="protein sequence ID" value="MFC0677344.1"/>
    <property type="molecule type" value="Genomic_DNA"/>
</dbReference>
<feature type="transmembrane region" description="Helical" evidence="6">
    <location>
        <begin position="12"/>
        <end position="30"/>
    </location>
</feature>
<evidence type="ECO:0000256" key="5">
    <source>
        <dbReference type="ARBA" id="ARBA00023136"/>
    </source>
</evidence>
<evidence type="ECO:0000256" key="2">
    <source>
        <dbReference type="ARBA" id="ARBA00022475"/>
    </source>
</evidence>
<keyword evidence="5 6" id="KW-0472">Membrane</keyword>
<keyword evidence="4 6" id="KW-1133">Transmembrane helix</keyword>
<evidence type="ECO:0000313" key="9">
    <source>
        <dbReference type="Proteomes" id="UP001589896"/>
    </source>
</evidence>
<organism evidence="8 9">
    <name type="scientific">Lysobacter korlensis</name>
    <dbReference type="NCBI Taxonomy" id="553636"/>
    <lineage>
        <taxon>Bacteria</taxon>
        <taxon>Pseudomonadati</taxon>
        <taxon>Pseudomonadota</taxon>
        <taxon>Gammaproteobacteria</taxon>
        <taxon>Lysobacterales</taxon>
        <taxon>Lysobacteraceae</taxon>
        <taxon>Lysobacter</taxon>
    </lineage>
</organism>
<dbReference type="InterPro" id="IPR051311">
    <property type="entry name" value="DedA_domain"/>
</dbReference>
<dbReference type="PANTHER" id="PTHR42709:SF6">
    <property type="entry name" value="UNDECAPRENYL PHOSPHATE TRANSPORTER A"/>
    <property type="match status" value="1"/>
</dbReference>
<keyword evidence="9" id="KW-1185">Reference proteome</keyword>
<evidence type="ECO:0000256" key="6">
    <source>
        <dbReference type="SAM" id="Phobius"/>
    </source>
</evidence>
<feature type="transmembrane region" description="Helical" evidence="6">
    <location>
        <begin position="50"/>
        <end position="72"/>
    </location>
</feature>